<sequence>MDYNYALLAVHASPTGFPVKVITGPEVLEGPFKVGDEPTLHAALANIFRSEYTKAVVQNLISMATE</sequence>
<dbReference type="Proteomes" id="UP000503447">
    <property type="component" value="Chromosome"/>
</dbReference>
<dbReference type="KEGG" id="ftj:FTUN_5472"/>
<organism evidence="1 2">
    <name type="scientific">Frigoriglobus tundricola</name>
    <dbReference type="NCBI Taxonomy" id="2774151"/>
    <lineage>
        <taxon>Bacteria</taxon>
        <taxon>Pseudomonadati</taxon>
        <taxon>Planctomycetota</taxon>
        <taxon>Planctomycetia</taxon>
        <taxon>Gemmatales</taxon>
        <taxon>Gemmataceae</taxon>
        <taxon>Frigoriglobus</taxon>
    </lineage>
</organism>
<evidence type="ECO:0000313" key="1">
    <source>
        <dbReference type="EMBL" id="QJW97892.1"/>
    </source>
</evidence>
<keyword evidence="2" id="KW-1185">Reference proteome</keyword>
<gene>
    <name evidence="1" type="ORF">FTUN_5472</name>
</gene>
<reference evidence="2" key="1">
    <citation type="submission" date="2020-05" db="EMBL/GenBank/DDBJ databases">
        <title>Frigoriglobus tundricola gen. nov., sp. nov., a psychrotolerant cellulolytic planctomycete of the family Gemmataceae with two divergent copies of 16S rRNA gene.</title>
        <authorList>
            <person name="Kulichevskaya I.S."/>
            <person name="Ivanova A.A."/>
            <person name="Naumoff D.G."/>
            <person name="Beletsky A.V."/>
            <person name="Rijpstra W.I.C."/>
            <person name="Sinninghe Damste J.S."/>
            <person name="Mardanov A.V."/>
            <person name="Ravin N.V."/>
            <person name="Dedysh S.N."/>
        </authorList>
    </citation>
    <scope>NUCLEOTIDE SEQUENCE [LARGE SCALE GENOMIC DNA]</scope>
    <source>
        <strain evidence="2">PL17</strain>
    </source>
</reference>
<proteinExistence type="predicted"/>
<evidence type="ECO:0000313" key="2">
    <source>
        <dbReference type="Proteomes" id="UP000503447"/>
    </source>
</evidence>
<name>A0A6M5YYA0_9BACT</name>
<dbReference type="RefSeq" id="WP_171473183.1">
    <property type="nucleotide sequence ID" value="NZ_CP053452.2"/>
</dbReference>
<protein>
    <submittedName>
        <fullName evidence="1">Uncharacterized protein</fullName>
    </submittedName>
</protein>
<dbReference type="EMBL" id="CP053452">
    <property type="protein sequence ID" value="QJW97892.1"/>
    <property type="molecule type" value="Genomic_DNA"/>
</dbReference>
<dbReference type="AlphaFoldDB" id="A0A6M5YYA0"/>
<accession>A0A6M5YYA0</accession>